<accession>A0ABP9K3L9</accession>
<dbReference type="SUPFAM" id="SSF52129">
    <property type="entry name" value="Caspase-like"/>
    <property type="match status" value="1"/>
</dbReference>
<reference evidence="2" key="1">
    <citation type="journal article" date="2019" name="Int. J. Syst. Evol. Microbiol.">
        <title>The Global Catalogue of Microorganisms (GCM) 10K type strain sequencing project: providing services to taxonomists for standard genome sequencing and annotation.</title>
        <authorList>
            <consortium name="The Broad Institute Genomics Platform"/>
            <consortium name="The Broad Institute Genome Sequencing Center for Infectious Disease"/>
            <person name="Wu L."/>
            <person name="Ma J."/>
        </authorList>
    </citation>
    <scope>NUCLEOTIDE SEQUENCE [LARGE SCALE GENOMIC DNA]</scope>
    <source>
        <strain evidence="2">JCM 18298</strain>
    </source>
</reference>
<keyword evidence="2" id="KW-1185">Reference proteome</keyword>
<dbReference type="Proteomes" id="UP001500603">
    <property type="component" value="Unassembled WGS sequence"/>
</dbReference>
<proteinExistence type="predicted"/>
<evidence type="ECO:0008006" key="3">
    <source>
        <dbReference type="Google" id="ProtNLM"/>
    </source>
</evidence>
<dbReference type="EMBL" id="BAABJM010000002">
    <property type="protein sequence ID" value="GAA5050603.1"/>
    <property type="molecule type" value="Genomic_DNA"/>
</dbReference>
<evidence type="ECO:0000313" key="1">
    <source>
        <dbReference type="EMBL" id="GAA5050603.1"/>
    </source>
</evidence>
<dbReference type="RefSeq" id="WP_345495052.1">
    <property type="nucleotide sequence ID" value="NZ_BAABJM010000002.1"/>
</dbReference>
<protein>
    <recommendedName>
        <fullName evidence="3">Caspase family protein</fullName>
    </recommendedName>
</protein>
<gene>
    <name evidence="1" type="ORF">GCM10023318_21000</name>
</gene>
<comment type="caution">
    <text evidence="1">The sequence shown here is derived from an EMBL/GenBank/DDBJ whole genome shotgun (WGS) entry which is preliminary data.</text>
</comment>
<name>A0ABP9K3L9_9NOCA</name>
<evidence type="ECO:0000313" key="2">
    <source>
        <dbReference type="Proteomes" id="UP001500603"/>
    </source>
</evidence>
<dbReference type="InterPro" id="IPR029030">
    <property type="entry name" value="Caspase-like_dom_sf"/>
</dbReference>
<organism evidence="1 2">
    <name type="scientific">Nocardia callitridis</name>
    <dbReference type="NCBI Taxonomy" id="648753"/>
    <lineage>
        <taxon>Bacteria</taxon>
        <taxon>Bacillati</taxon>
        <taxon>Actinomycetota</taxon>
        <taxon>Actinomycetes</taxon>
        <taxon>Mycobacteriales</taxon>
        <taxon>Nocardiaceae</taxon>
        <taxon>Nocardia</taxon>
    </lineage>
</organism>
<sequence length="247" mass="25675">MDTGRALLVGIGRFDADLSGGEVPLGESVWSDLPFVDEVVPPVAAALSRLGYATDVRRDIGGEALWAAVAGAIGSARVVYVASHGKPSGSNPHRVDVVPSDARVGPGTNAAQWVDDAQESGVPTLFLLDLCRSGRAAALPHLVHGSHAPANAWVIAASGAGEDAYDGRFSIALAEVLQDVADTGLDTDPSVETTGARVVVAHSLGGIGRTFEGVDIDEHTVIDTFDFHLAKNYLAHQRLGAILRDTL</sequence>